<dbReference type="SUPFAM" id="SSF56176">
    <property type="entry name" value="FAD-binding/transporter-associated domain-like"/>
    <property type="match status" value="1"/>
</dbReference>
<dbReference type="Pfam" id="PF01565">
    <property type="entry name" value="FAD_binding_4"/>
    <property type="match status" value="1"/>
</dbReference>
<dbReference type="Gene3D" id="3.40.50.300">
    <property type="entry name" value="P-loop containing nucleotide triphosphate hydrolases"/>
    <property type="match status" value="1"/>
</dbReference>
<dbReference type="GO" id="GO:0005737">
    <property type="term" value="C:cytoplasm"/>
    <property type="evidence" value="ECO:0007669"/>
    <property type="project" value="InterPro"/>
</dbReference>
<dbReference type="PANTHER" id="PTHR42973">
    <property type="entry name" value="BINDING OXIDOREDUCTASE, PUTATIVE (AFU_ORTHOLOGUE AFUA_1G17690)-RELATED"/>
    <property type="match status" value="1"/>
</dbReference>
<evidence type="ECO:0000256" key="4">
    <source>
        <dbReference type="ARBA" id="ARBA00023002"/>
    </source>
</evidence>
<dbReference type="InterPro" id="IPR000836">
    <property type="entry name" value="PRTase_dom"/>
</dbReference>
<dbReference type="Gene3D" id="3.40.462.20">
    <property type="match status" value="1"/>
</dbReference>
<dbReference type="InterPro" id="IPR005919">
    <property type="entry name" value="Pmev_kin_anim"/>
</dbReference>
<keyword evidence="7" id="KW-1185">Reference proteome</keyword>
<dbReference type="InterPro" id="IPR050416">
    <property type="entry name" value="FAD-linked_Oxidoreductase"/>
</dbReference>
<comment type="caution">
    <text evidence="6">The sequence shown here is derived from an EMBL/GenBank/DDBJ whole genome shotgun (WGS) entry which is preliminary data.</text>
</comment>
<evidence type="ECO:0000313" key="7">
    <source>
        <dbReference type="Proteomes" id="UP001194746"/>
    </source>
</evidence>
<keyword evidence="4" id="KW-0560">Oxidoreductase</keyword>
<reference evidence="6" key="1">
    <citation type="journal article" date="2019" name="Beilstein J. Org. Chem.">
        <title>Nanangenines: drimane sesquiterpenoids as the dominant metabolite cohort of a novel Australian fungus, Aspergillus nanangensis.</title>
        <authorList>
            <person name="Lacey H.J."/>
            <person name="Gilchrist C.L.M."/>
            <person name="Crombie A."/>
            <person name="Kalaitzis J.A."/>
            <person name="Vuong D."/>
            <person name="Rutledge P.J."/>
            <person name="Turner P."/>
            <person name="Pitt J.I."/>
            <person name="Lacey E."/>
            <person name="Chooi Y.H."/>
            <person name="Piggott A.M."/>
        </authorList>
    </citation>
    <scope>NUCLEOTIDE SEQUENCE</scope>
    <source>
        <strain evidence="6">MST-FP2251</strain>
    </source>
</reference>
<dbReference type="GO" id="GO:0004631">
    <property type="term" value="F:phosphomevalonate kinase activity"/>
    <property type="evidence" value="ECO:0007669"/>
    <property type="project" value="InterPro"/>
</dbReference>
<comment type="similarity">
    <text evidence="1">Belongs to the oxygen-dependent FAD-linked oxidoreductase family.</text>
</comment>
<sequence>MANINTLKSNLKQKAIGTAISTQPLSDEEYRAGFEIMVQGSGRIIYEDFIIPQLSRLLSALFNSRDSIAVLEIGPGPKSILGCLPNLLRQKIRKYTAFEPNILFATAMENWLCSDPETEHPFPSLNSSANIRRVPFSIHGETKRDTASYTHRADERYDLILFCHSMYGLNPKVKFIEQALDMLVEHPAGGIVAVFHLDWPDLGRLVCHRMASFPIGEISVPDDDNVLDSFASFVAGSVLHDGEEEKATKMEWREACRSLGRRSRNRPGHLFFSSPQSMAAFTKHSTSVPKLTAQVPFSENIRVKNWEACLHRPASIVKPTEIQQVQDCVQWALKHRTGLTVVGGGHSGHCVQPNIVAVDMSAFDQIHICQAGSRKSGTSPERTPLVVAEAGCKAGDIVRKTMSAGLTVPLGARPSTGAGLWLQGGIGHLARLYGLTCDAIVGVVAVSVRSGQVLCIGDVPDEYRPIDAVRPENQADLLWAVRGAGTSIGIIISVTFKAFPAPTYLVRSWGVPLRDEQHAQLELNNFDRGLARQLPENCSADAYLYWEDGQVQLGVTMFECSVPGYGVEPFPGLILPTGTIPRSEDTPKTMNGVEVFDAEMYMSRMHGGHGGSKTSSFKRCLFFTSIAAQRVSAMLVRAIETRPSPLCYLHLLHGGGAINNVGLDATAFGCRGWNHACIVTGVWSRNDNGTNVALDVVQWVYRVAADLLPLSCGVYGADLGPDPRDVTLAAKAYGANLQRLAYLKHTADPSDILAYTCPLPKRLAAHKLIILVTGESGVGKDFCANIWVSVFTENTQKRLVTRAVSISDATKREYAAANGANLERLLRDRAYKEQHRSKLTEFFQDQVRQRPQLPEEHFLDVVHNAADADVLMITGMRDEAPVATMSRLVPATRVLEVHVRATDKIREARRQGIIDDSASNSTALKHSPCFFFENDRTGEDRARKFAERNLFSFLSEDFQQLAQMVGRVPNFPRPGVEFRHVLNIAQQPGGLALCTSLMQSYFIGDWNNVNMMTSCEAGGYIFASALALRVGVPFAPIREAGKLPPPTISVPISASHISASASASRSSKQKNIEIDRGIIHKGASVVVVDDVLATGNTLSAVLQLLKEANICMDHVTIMAVAEFPVHRGRQFLRERGFGKVHIQSLLVFDGV</sequence>
<reference evidence="6" key="2">
    <citation type="submission" date="2020-02" db="EMBL/GenBank/DDBJ databases">
        <authorList>
            <person name="Gilchrist C.L.M."/>
            <person name="Chooi Y.-H."/>
        </authorList>
    </citation>
    <scope>NUCLEOTIDE SEQUENCE</scope>
    <source>
        <strain evidence="6">MST-FP2251</strain>
    </source>
</reference>
<dbReference type="CDD" id="cd06223">
    <property type="entry name" value="PRTases_typeI"/>
    <property type="match status" value="1"/>
</dbReference>
<dbReference type="PANTHER" id="PTHR42973:SF25">
    <property type="entry name" value="PHOSPHOMEVALONATE KINASE"/>
    <property type="match status" value="1"/>
</dbReference>
<dbReference type="InterPro" id="IPR006094">
    <property type="entry name" value="Oxid_FAD_bind_N"/>
</dbReference>
<dbReference type="AlphaFoldDB" id="A0AAD4CBE0"/>
<dbReference type="InterPro" id="IPR016166">
    <property type="entry name" value="FAD-bd_PCMH"/>
</dbReference>
<dbReference type="Gene3D" id="3.40.50.150">
    <property type="entry name" value="Vaccinia Virus protein VP39"/>
    <property type="match status" value="1"/>
</dbReference>
<organism evidence="6 7">
    <name type="scientific">Aspergillus nanangensis</name>
    <dbReference type="NCBI Taxonomy" id="2582783"/>
    <lineage>
        <taxon>Eukaryota</taxon>
        <taxon>Fungi</taxon>
        <taxon>Dikarya</taxon>
        <taxon>Ascomycota</taxon>
        <taxon>Pezizomycotina</taxon>
        <taxon>Eurotiomycetes</taxon>
        <taxon>Eurotiomycetidae</taxon>
        <taxon>Eurotiales</taxon>
        <taxon>Aspergillaceae</taxon>
        <taxon>Aspergillus</taxon>
        <taxon>Aspergillus subgen. Circumdati</taxon>
    </lineage>
</organism>
<dbReference type="InterPro" id="IPR016169">
    <property type="entry name" value="FAD-bd_PCMH_sub2"/>
</dbReference>
<dbReference type="Gene3D" id="3.30.465.10">
    <property type="match status" value="1"/>
</dbReference>
<name>A0AAD4CBE0_ASPNN</name>
<dbReference type="InterPro" id="IPR036318">
    <property type="entry name" value="FAD-bd_PCMH-like_sf"/>
</dbReference>
<keyword evidence="2" id="KW-0285">Flavoprotein</keyword>
<gene>
    <name evidence="6" type="ORF">FE257_005524</name>
</gene>
<evidence type="ECO:0000256" key="1">
    <source>
        <dbReference type="ARBA" id="ARBA00005466"/>
    </source>
</evidence>
<dbReference type="Pfam" id="PF00156">
    <property type="entry name" value="Pribosyltran"/>
    <property type="match status" value="1"/>
</dbReference>
<dbReference type="Gene3D" id="3.40.50.2020">
    <property type="match status" value="1"/>
</dbReference>
<protein>
    <recommendedName>
        <fullName evidence="5">FAD-binding PCMH-type domain-containing protein</fullName>
    </recommendedName>
</protein>
<dbReference type="Pfam" id="PF04275">
    <property type="entry name" value="P-mevalo_kinase"/>
    <property type="match status" value="1"/>
</dbReference>
<dbReference type="InterPro" id="IPR029063">
    <property type="entry name" value="SAM-dependent_MTases_sf"/>
</dbReference>
<dbReference type="InterPro" id="IPR029057">
    <property type="entry name" value="PRTase-like"/>
</dbReference>
<proteinExistence type="inferred from homology"/>
<keyword evidence="3" id="KW-0274">FAD</keyword>
<dbReference type="Proteomes" id="UP001194746">
    <property type="component" value="Unassembled WGS sequence"/>
</dbReference>
<dbReference type="GO" id="GO:0006695">
    <property type="term" value="P:cholesterol biosynthetic process"/>
    <property type="evidence" value="ECO:0007669"/>
    <property type="project" value="InterPro"/>
</dbReference>
<accession>A0AAD4CBE0</accession>
<dbReference type="PROSITE" id="PS51387">
    <property type="entry name" value="FAD_PCMH"/>
    <property type="match status" value="1"/>
</dbReference>
<dbReference type="EMBL" id="VCAU01000237">
    <property type="protein sequence ID" value="KAF9882692.1"/>
    <property type="molecule type" value="Genomic_DNA"/>
</dbReference>
<dbReference type="InterPro" id="IPR027417">
    <property type="entry name" value="P-loop_NTPase"/>
</dbReference>
<evidence type="ECO:0000313" key="6">
    <source>
        <dbReference type="EMBL" id="KAF9882692.1"/>
    </source>
</evidence>
<dbReference type="GO" id="GO:0016491">
    <property type="term" value="F:oxidoreductase activity"/>
    <property type="evidence" value="ECO:0007669"/>
    <property type="project" value="UniProtKB-KW"/>
</dbReference>
<evidence type="ECO:0000259" key="5">
    <source>
        <dbReference type="PROSITE" id="PS51387"/>
    </source>
</evidence>
<evidence type="ECO:0000256" key="2">
    <source>
        <dbReference type="ARBA" id="ARBA00022630"/>
    </source>
</evidence>
<dbReference type="GO" id="GO:0071949">
    <property type="term" value="F:FAD binding"/>
    <property type="evidence" value="ECO:0007669"/>
    <property type="project" value="InterPro"/>
</dbReference>
<evidence type="ECO:0000256" key="3">
    <source>
        <dbReference type="ARBA" id="ARBA00022827"/>
    </source>
</evidence>
<dbReference type="SUPFAM" id="SSF53271">
    <property type="entry name" value="PRTase-like"/>
    <property type="match status" value="1"/>
</dbReference>
<feature type="domain" description="FAD-binding PCMH-type" evidence="5">
    <location>
        <begin position="309"/>
        <end position="501"/>
    </location>
</feature>